<evidence type="ECO:0000313" key="3">
    <source>
        <dbReference type="Proteomes" id="UP000077852"/>
    </source>
</evidence>
<keyword evidence="1" id="KW-0472">Membrane</keyword>
<reference evidence="2 3" key="1">
    <citation type="submission" date="2016-03" db="EMBL/GenBank/DDBJ databases">
        <title>Genome sequence of Variovorax paradoxus KB5.</title>
        <authorList>
            <person name="Jeong H."/>
            <person name="Hong C.E."/>
            <person name="Jo S.H."/>
            <person name="Park J.M."/>
        </authorList>
    </citation>
    <scope>NUCLEOTIDE SEQUENCE [LARGE SCALE GENOMIC DNA]</scope>
    <source>
        <strain evidence="2 3">KB5</strain>
    </source>
</reference>
<evidence type="ECO:0000313" key="2">
    <source>
        <dbReference type="EMBL" id="OAK63583.1"/>
    </source>
</evidence>
<proteinExistence type="predicted"/>
<organism evidence="2 3">
    <name type="scientific">Variovorax paradoxus</name>
    <dbReference type="NCBI Taxonomy" id="34073"/>
    <lineage>
        <taxon>Bacteria</taxon>
        <taxon>Pseudomonadati</taxon>
        <taxon>Pseudomonadota</taxon>
        <taxon>Betaproteobacteria</taxon>
        <taxon>Burkholderiales</taxon>
        <taxon>Comamonadaceae</taxon>
        <taxon>Variovorax</taxon>
    </lineage>
</organism>
<sequence length="131" mass="14112">MSAGDYWYLFILIPAAVLAVFVGGAVGIMKLQRMSNDAVSGAGRSQHVLRVGLPTTARVLDANDTGTRVDRIFIITRLRLQVDAAGAEPGFETSIDVPLSPVRLPQFAPGQIVKVKVDPATHHVAIDQPRR</sequence>
<dbReference type="AlphaFoldDB" id="A0AA91IBK0"/>
<keyword evidence="1" id="KW-0812">Transmembrane</keyword>
<dbReference type="Proteomes" id="UP000077852">
    <property type="component" value="Unassembled WGS sequence"/>
</dbReference>
<keyword evidence="1" id="KW-1133">Transmembrane helix</keyword>
<dbReference type="RefSeq" id="WP_081268118.1">
    <property type="nucleotide sequence ID" value="NZ_LVHG01000044.1"/>
</dbReference>
<protein>
    <recommendedName>
        <fullName evidence="4">DUF3592 domain-containing protein</fullName>
    </recommendedName>
</protein>
<comment type="caution">
    <text evidence="2">The sequence shown here is derived from an EMBL/GenBank/DDBJ whole genome shotgun (WGS) entry which is preliminary data.</text>
</comment>
<dbReference type="EMBL" id="LVHG01000044">
    <property type="protein sequence ID" value="OAK63583.1"/>
    <property type="molecule type" value="Genomic_DNA"/>
</dbReference>
<accession>A0AA91IBK0</accession>
<gene>
    <name evidence="2" type="ORF">A3K87_15935</name>
</gene>
<evidence type="ECO:0000256" key="1">
    <source>
        <dbReference type="SAM" id="Phobius"/>
    </source>
</evidence>
<feature type="transmembrane region" description="Helical" evidence="1">
    <location>
        <begin position="6"/>
        <end position="28"/>
    </location>
</feature>
<name>A0AA91IBK0_VARPD</name>
<evidence type="ECO:0008006" key="4">
    <source>
        <dbReference type="Google" id="ProtNLM"/>
    </source>
</evidence>